<feature type="transmembrane region" description="Helical" evidence="1">
    <location>
        <begin position="109"/>
        <end position="139"/>
    </location>
</feature>
<dbReference type="EMBL" id="LHYG01000017">
    <property type="protein sequence ID" value="KXB06050.1"/>
    <property type="molecule type" value="Genomic_DNA"/>
</dbReference>
<keyword evidence="3" id="KW-1185">Reference proteome</keyword>
<feature type="transmembrane region" description="Helical" evidence="1">
    <location>
        <begin position="281"/>
        <end position="306"/>
    </location>
</feature>
<evidence type="ECO:0008006" key="4">
    <source>
        <dbReference type="Google" id="ProtNLM"/>
    </source>
</evidence>
<feature type="transmembrane region" description="Helical" evidence="1">
    <location>
        <begin position="67"/>
        <end position="88"/>
    </location>
</feature>
<proteinExistence type="predicted"/>
<organism evidence="2 3">
    <name type="scientific">candidate division MSBL1 archaeon SCGC-AAA382F02</name>
    <dbReference type="NCBI Taxonomy" id="1698282"/>
    <lineage>
        <taxon>Archaea</taxon>
        <taxon>Methanobacteriati</taxon>
        <taxon>Methanobacteriota</taxon>
        <taxon>candidate division MSBL1</taxon>
    </lineage>
</organism>
<dbReference type="AlphaFoldDB" id="A0A133VI06"/>
<dbReference type="GO" id="GO:0005886">
    <property type="term" value="C:plasma membrane"/>
    <property type="evidence" value="ECO:0007669"/>
    <property type="project" value="UniProtKB-SubCell"/>
</dbReference>
<reference evidence="2 3" key="1">
    <citation type="journal article" date="2016" name="Sci. Rep.">
        <title>Metabolic traits of an uncultured archaeal lineage -MSBL1- from brine pools of the Red Sea.</title>
        <authorList>
            <person name="Mwirichia R."/>
            <person name="Alam I."/>
            <person name="Rashid M."/>
            <person name="Vinu M."/>
            <person name="Ba-Alawi W."/>
            <person name="Anthony Kamau A."/>
            <person name="Kamanda Ngugi D."/>
            <person name="Goker M."/>
            <person name="Klenk H.P."/>
            <person name="Bajic V."/>
            <person name="Stingl U."/>
        </authorList>
    </citation>
    <scope>NUCLEOTIDE SEQUENCE [LARGE SCALE GENOMIC DNA]</scope>
    <source>
        <strain evidence="2">SCGC-AAA382F02</strain>
    </source>
</reference>
<evidence type="ECO:0000256" key="1">
    <source>
        <dbReference type="SAM" id="Phobius"/>
    </source>
</evidence>
<gene>
    <name evidence="2" type="ORF">AKJ53_01445</name>
</gene>
<feature type="transmembrane region" description="Helical" evidence="1">
    <location>
        <begin position="186"/>
        <end position="204"/>
    </location>
</feature>
<comment type="caution">
    <text evidence="2">The sequence shown here is derived from an EMBL/GenBank/DDBJ whole genome shotgun (WGS) entry which is preliminary data.</text>
</comment>
<dbReference type="GO" id="GO:0140359">
    <property type="term" value="F:ABC-type transporter activity"/>
    <property type="evidence" value="ECO:0007669"/>
    <property type="project" value="InterPro"/>
</dbReference>
<dbReference type="PANTHER" id="PTHR43471">
    <property type="entry name" value="ABC TRANSPORTER PERMEASE"/>
    <property type="match status" value="1"/>
</dbReference>
<dbReference type="Pfam" id="PF12679">
    <property type="entry name" value="ABC2_membrane_2"/>
    <property type="match status" value="1"/>
</dbReference>
<keyword evidence="1" id="KW-1133">Transmembrane helix</keyword>
<accession>A0A133VI06</accession>
<keyword evidence="1" id="KW-0472">Membrane</keyword>
<evidence type="ECO:0000313" key="2">
    <source>
        <dbReference type="EMBL" id="KXB06050.1"/>
    </source>
</evidence>
<dbReference type="Proteomes" id="UP000070491">
    <property type="component" value="Unassembled WGS sequence"/>
</dbReference>
<feature type="transmembrane region" description="Helical" evidence="1">
    <location>
        <begin position="20"/>
        <end position="42"/>
    </location>
</feature>
<keyword evidence="1" id="KW-0812">Transmembrane</keyword>
<sequence>MRIQTVLKKAVEDFTNPRFLLPFLAVFFLIGLLFTAGFSTGLPSGLSDLPLMIQERELTKAFTQLTFLWYAGIPIMILIAIISANQIAKEEEEGSLRILLSKPVRRWEVILGKFLAIMVFSFLIVLTGLSLGSILLFHVSGASSSALGGSVITLMSTNLVYALFLSFFISSIATGISVLTGSRLKTAMAVVTVFVLLFFGFIIIRMGTEPMGIYQDYGLYSADINYNLGNSYIFIHNSLGGEFAPPTQSSLSTIMGTFDASGADVDPLVGGMPTSLPKKGYIPPAASFAGILLISIGALSATTFYFERKDIM</sequence>
<name>A0A133VI06_9EURY</name>
<protein>
    <recommendedName>
        <fullName evidence="4">ABC transporter permease</fullName>
    </recommendedName>
</protein>
<feature type="transmembrane region" description="Helical" evidence="1">
    <location>
        <begin position="159"/>
        <end position="179"/>
    </location>
</feature>
<evidence type="ECO:0000313" key="3">
    <source>
        <dbReference type="Proteomes" id="UP000070491"/>
    </source>
</evidence>